<feature type="compositionally biased region" description="Pro residues" evidence="1">
    <location>
        <begin position="837"/>
        <end position="861"/>
    </location>
</feature>
<dbReference type="SUPFAM" id="SSF89550">
    <property type="entry name" value="PHP domain-like"/>
    <property type="match status" value="1"/>
</dbReference>
<feature type="signal peptide" evidence="2">
    <location>
        <begin position="1"/>
        <end position="26"/>
    </location>
</feature>
<name>A0A920CVM7_9BACL</name>
<keyword evidence="2" id="KW-0732">Signal</keyword>
<sequence>MLSQKWTRMLLAVPLTLSLFGQGVPAASASSDSSAQAQESPAASGTGRWMSGEFHVHTFQSDDAQTSLKDVLDHAFDKYGFDWIATANHLRSSKRDDKGNDIPGGPIPFSKGAMEYEVPEIKKLQEQGKYAGKMIFSGFEWDMPSHEHVSIGILGNEPNSEATLKAANQFEYLFTNRDASWFDPADVAEWNQQDQRAYTTHADALTAISWLKNKFPQTSYVILNHPSRIVGKYTIADIRDLNNLAPDIVFGMEGMIGGQMEPDRGGYNTPYTSADPLLDPKAKNRSYGGTDYMVAKVGGVWDALLGEGRHFWNFANSDFHFKIRGPYSSGYWPGEYSRNYTWTEGSDMQSILNGLRSGKSFSVYGDLINELDFHAANGGAKADMGGDLQVTEGDDVELTIRFKSPETNHYESPVDSGISGHAVPQVDHVDLIAGDVTGKTEPGTPEYSKDTNDSTKVIATFTSKDWTTDSEGYNVIKYTVKSAEKNQYFRLRGTNLGMNVEGETKDGNPLLDPVTDEADNDTRFNAINDRNYKDLWFYSNPVFVTVAPNDQFAVEAAKSALDLGDLSSVTTDISLPTEGERGTSIQWTSSHPDVIANDGKLGNRPENNILVTLTAEITRGSAKVTKTFLAVVAGMNPATVELHSAMFTADGKPYADGAWTNQSVTASVYADVHEPSTSVTLELSQDGGQTYEPYTANEPLVYEEEGERQLLFRATDETNVQTLLPLKIKIDKTPPVITLIGAETVTLTVGDQYKEQGAKVTDPVGVPEEVVITGEVNTSVSGQYTVLYNAKDAAGNAAAEVKRTVIVKEKDSGMPPAGGGSNAGGGTGNGGSGSVTPTPPTTTSPSTPPPTPSVPEGPKPLPSAQADVSAAHGSTGSIPDVAKWTIPAGAVQVDRQLNVAVVTDSGVPSTGTHKVIGPVVAFTSASGGTLAKPMDLTLHYDPKQLPSSQKPAVYYYNESRHAWVYLGGKVNPDGMITVETKHLAKYAVFGFEPAAFTDLTGHWGSPFVDRLAGMDVIRGYDEHLFHPEDQVTRVQFAVMLSKALGLAVDGDNLSFADRNQIPAWAKADVAALVKAGLISGYSGKEGLAFKPDQVITRAEMAVMLDKALQSAGVNAAVSASPAFRDASQIPAWAAASVQSLTAAGIIQGYGDQTFRAQSHATRAEAASMLYKWLEAMNI</sequence>
<evidence type="ECO:0000256" key="2">
    <source>
        <dbReference type="SAM" id="SignalP"/>
    </source>
</evidence>
<feature type="compositionally biased region" description="Gly residues" evidence="1">
    <location>
        <begin position="816"/>
        <end position="833"/>
    </location>
</feature>
<dbReference type="EMBL" id="BORT01000034">
    <property type="protein sequence ID" value="GIO50563.1"/>
    <property type="molecule type" value="Genomic_DNA"/>
</dbReference>
<evidence type="ECO:0000313" key="4">
    <source>
        <dbReference type="EMBL" id="GIO50563.1"/>
    </source>
</evidence>
<dbReference type="InterPro" id="IPR051465">
    <property type="entry name" value="Cell_Envelope_Struct_Comp"/>
</dbReference>
<proteinExistence type="predicted"/>
<dbReference type="PROSITE" id="PS51272">
    <property type="entry name" value="SLH"/>
    <property type="match status" value="3"/>
</dbReference>
<protein>
    <recommendedName>
        <fullName evidence="3">SLH domain-containing protein</fullName>
    </recommendedName>
</protein>
<feature type="chain" id="PRO_5036849448" description="SLH domain-containing protein" evidence="2">
    <location>
        <begin position="27"/>
        <end position="1178"/>
    </location>
</feature>
<feature type="domain" description="SLH" evidence="3">
    <location>
        <begin position="1052"/>
        <end position="1118"/>
    </location>
</feature>
<comment type="caution">
    <text evidence="4">The sequence shown here is derived from an EMBL/GenBank/DDBJ whole genome shotgun (WGS) entry which is preliminary data.</text>
</comment>
<dbReference type="PANTHER" id="PTHR43308">
    <property type="entry name" value="OUTER MEMBRANE PROTEIN ALPHA-RELATED"/>
    <property type="match status" value="1"/>
</dbReference>
<dbReference type="InterPro" id="IPR013783">
    <property type="entry name" value="Ig-like_fold"/>
</dbReference>
<feature type="domain" description="SLH" evidence="3">
    <location>
        <begin position="991"/>
        <end position="1050"/>
    </location>
</feature>
<evidence type="ECO:0000313" key="5">
    <source>
        <dbReference type="Proteomes" id="UP000682811"/>
    </source>
</evidence>
<gene>
    <name evidence="4" type="ORF">J34TS1_53280</name>
</gene>
<dbReference type="InterPro" id="IPR001119">
    <property type="entry name" value="SLH_dom"/>
</dbReference>
<dbReference type="Pfam" id="PF16403">
    <property type="entry name" value="Bact_surface_Ig-like"/>
    <property type="match status" value="1"/>
</dbReference>
<dbReference type="Pfam" id="PF00395">
    <property type="entry name" value="SLH"/>
    <property type="match status" value="3"/>
</dbReference>
<evidence type="ECO:0000256" key="1">
    <source>
        <dbReference type="SAM" id="MobiDB-lite"/>
    </source>
</evidence>
<dbReference type="Proteomes" id="UP000682811">
    <property type="component" value="Unassembled WGS sequence"/>
</dbReference>
<feature type="region of interest" description="Disordered" evidence="1">
    <location>
        <begin position="807"/>
        <end position="876"/>
    </location>
</feature>
<feature type="domain" description="SLH" evidence="3">
    <location>
        <begin position="1120"/>
        <end position="1178"/>
    </location>
</feature>
<dbReference type="AlphaFoldDB" id="A0A920CVM7"/>
<evidence type="ECO:0000259" key="3">
    <source>
        <dbReference type="PROSITE" id="PS51272"/>
    </source>
</evidence>
<dbReference type="InterPro" id="IPR046780">
    <property type="entry name" value="aBig_2"/>
</dbReference>
<dbReference type="RefSeq" id="WP_212980752.1">
    <property type="nucleotide sequence ID" value="NZ_AP025343.1"/>
</dbReference>
<keyword evidence="5" id="KW-1185">Reference proteome</keyword>
<dbReference type="Pfam" id="PF20578">
    <property type="entry name" value="aBig_2"/>
    <property type="match status" value="1"/>
</dbReference>
<dbReference type="Gene3D" id="3.20.20.140">
    <property type="entry name" value="Metal-dependent hydrolases"/>
    <property type="match status" value="1"/>
</dbReference>
<organism evidence="4 5">
    <name type="scientific">Paenibacillus azoreducens</name>
    <dbReference type="NCBI Taxonomy" id="116718"/>
    <lineage>
        <taxon>Bacteria</taxon>
        <taxon>Bacillati</taxon>
        <taxon>Bacillota</taxon>
        <taxon>Bacilli</taxon>
        <taxon>Bacillales</taxon>
        <taxon>Paenibacillaceae</taxon>
        <taxon>Paenibacillus</taxon>
    </lineage>
</organism>
<dbReference type="Gene3D" id="2.60.40.10">
    <property type="entry name" value="Immunoglobulins"/>
    <property type="match status" value="1"/>
</dbReference>
<reference evidence="4 5" key="1">
    <citation type="submission" date="2021-03" db="EMBL/GenBank/DDBJ databases">
        <title>Antimicrobial resistance genes in bacteria isolated from Japanese honey, and their potential for conferring macrolide and lincosamide resistance in the American foulbrood pathogen Paenibacillus larvae.</title>
        <authorList>
            <person name="Okamoto M."/>
            <person name="Kumagai M."/>
            <person name="Kanamori H."/>
            <person name="Takamatsu D."/>
        </authorList>
    </citation>
    <scope>NUCLEOTIDE SEQUENCE [LARGE SCALE GENOMIC DNA]</scope>
    <source>
        <strain evidence="4 5">J34TS1</strain>
    </source>
</reference>
<feature type="region of interest" description="Disordered" evidence="1">
    <location>
        <begin position="28"/>
        <end position="47"/>
    </location>
</feature>
<dbReference type="InterPro" id="IPR016195">
    <property type="entry name" value="Pol/histidinol_Pase-like"/>
</dbReference>
<dbReference type="InterPro" id="IPR032179">
    <property type="entry name" value="Cry22Aa_Ig-like"/>
</dbReference>
<accession>A0A920CVM7</accession>
<feature type="compositionally biased region" description="Low complexity" evidence="1">
    <location>
        <begin position="28"/>
        <end position="44"/>
    </location>
</feature>